<dbReference type="Pfam" id="PF08241">
    <property type="entry name" value="Methyltransf_11"/>
    <property type="match status" value="1"/>
</dbReference>
<dbReference type="EMBL" id="DS999411">
    <property type="protein sequence ID" value="EED35456.1"/>
    <property type="molecule type" value="Genomic_DNA"/>
</dbReference>
<name>B8KYC5_9GAMM</name>
<dbReference type="AlphaFoldDB" id="B8KYC5"/>
<reference evidence="3" key="1">
    <citation type="journal article" date="2013" name="BMC Microbiol.">
        <title>Taxonomy and evolution of bacteriochlorophyll a-containing members of the OM60/NOR5 clade of marine gammaproteobacteria: description of Luminiphilus syltensis gen. nov., sp. nov., reclassification of Haliea rubra as Pseudohaliea rubra gen. nov., comb. nov., and emendation of Chromatocurvus halotolerans.</title>
        <authorList>
            <person name="Spring S."/>
            <person name="Riedel T."/>
            <person name="Sproer C."/>
            <person name="Yan S."/>
            <person name="Harder J."/>
            <person name="Fuchs B.M."/>
        </authorList>
    </citation>
    <scope>NUCLEOTIDE SEQUENCE [LARGE SCALE GENOMIC DNA]</scope>
    <source>
        <strain evidence="3">NOR51-B</strain>
    </source>
</reference>
<dbReference type="Gene3D" id="3.40.50.150">
    <property type="entry name" value="Vaccinia Virus protein VP39"/>
    <property type="match status" value="1"/>
</dbReference>
<dbReference type="PANTHER" id="PTHR45036:SF1">
    <property type="entry name" value="METHYLTRANSFERASE LIKE 7A"/>
    <property type="match status" value="1"/>
</dbReference>
<dbReference type="SUPFAM" id="SSF53335">
    <property type="entry name" value="S-adenosyl-L-methionine-dependent methyltransferases"/>
    <property type="match status" value="1"/>
</dbReference>
<dbReference type="OrthoDB" id="323463at2"/>
<keyword evidence="2" id="KW-0808">Transferase</keyword>
<keyword evidence="3" id="KW-1185">Reference proteome</keyword>
<evidence type="ECO:0000313" key="3">
    <source>
        <dbReference type="Proteomes" id="UP000004699"/>
    </source>
</evidence>
<proteinExistence type="predicted"/>
<dbReference type="GO" id="GO:0032259">
    <property type="term" value="P:methylation"/>
    <property type="evidence" value="ECO:0007669"/>
    <property type="project" value="UniProtKB-KW"/>
</dbReference>
<evidence type="ECO:0000259" key="1">
    <source>
        <dbReference type="Pfam" id="PF08241"/>
    </source>
</evidence>
<dbReference type="STRING" id="565045.NOR51B_1401"/>
<keyword evidence="2" id="KW-0489">Methyltransferase</keyword>
<dbReference type="InterPro" id="IPR029063">
    <property type="entry name" value="SAM-dependent_MTases_sf"/>
</dbReference>
<accession>B8KYC5</accession>
<dbReference type="HOGENOM" id="CLU_037990_7_4_6"/>
<dbReference type="Proteomes" id="UP000004699">
    <property type="component" value="Unassembled WGS sequence"/>
</dbReference>
<feature type="domain" description="Methyltransferase type 11" evidence="1">
    <location>
        <begin position="38"/>
        <end position="134"/>
    </location>
</feature>
<dbReference type="InterPro" id="IPR052356">
    <property type="entry name" value="Thiol_S-MT"/>
</dbReference>
<evidence type="ECO:0000313" key="2">
    <source>
        <dbReference type="EMBL" id="EED35456.1"/>
    </source>
</evidence>
<dbReference type="RefSeq" id="WP_009020202.1">
    <property type="nucleotide sequence ID" value="NZ_DS999411.1"/>
</dbReference>
<sequence length="207" mass="23129">MGFYSRELLPRWITCACGAEPMAKQRAKIVPRARGRVLEMGLGAGHNLPYYDANQVTSLVGIDPCETSWKLAAKRVAATPFDVRFIAGSAEDLPIEDASMDTVAFTYTLCTIPDPVAALREAHRVLRPDGQLLFCEHGRAPDASVRRWQDRLNPLWRRIAGGCNLNRDIVEILLESGFRGDDIEHLYLPKTPRFAGFNTWGCVFPAR</sequence>
<dbReference type="GO" id="GO:0008757">
    <property type="term" value="F:S-adenosylmethionine-dependent methyltransferase activity"/>
    <property type="evidence" value="ECO:0007669"/>
    <property type="project" value="InterPro"/>
</dbReference>
<dbReference type="InterPro" id="IPR013216">
    <property type="entry name" value="Methyltransf_11"/>
</dbReference>
<dbReference type="PANTHER" id="PTHR45036">
    <property type="entry name" value="METHYLTRANSFERASE LIKE 7B"/>
    <property type="match status" value="1"/>
</dbReference>
<organism evidence="2 3">
    <name type="scientific">Luminiphilus syltensis NOR5-1B</name>
    <dbReference type="NCBI Taxonomy" id="565045"/>
    <lineage>
        <taxon>Bacteria</taxon>
        <taxon>Pseudomonadati</taxon>
        <taxon>Pseudomonadota</taxon>
        <taxon>Gammaproteobacteria</taxon>
        <taxon>Cellvibrionales</taxon>
        <taxon>Halieaceae</taxon>
        <taxon>Luminiphilus</taxon>
    </lineage>
</organism>
<dbReference type="eggNOG" id="COG2226">
    <property type="taxonomic scope" value="Bacteria"/>
</dbReference>
<dbReference type="CDD" id="cd02440">
    <property type="entry name" value="AdoMet_MTases"/>
    <property type="match status" value="1"/>
</dbReference>
<protein>
    <submittedName>
        <fullName evidence="2">Methyltransferase type 11</fullName>
    </submittedName>
</protein>
<gene>
    <name evidence="2" type="ORF">NOR51B_1401</name>
</gene>